<keyword evidence="2" id="KW-1185">Reference proteome</keyword>
<reference evidence="2" key="1">
    <citation type="journal article" date="2019" name="Nat. Commun.">
        <title>Expansion of phycobilisome linker gene families in mesophilic red algae.</title>
        <authorList>
            <person name="Lee J."/>
            <person name="Kim D."/>
            <person name="Bhattacharya D."/>
            <person name="Yoon H.S."/>
        </authorList>
    </citation>
    <scope>NUCLEOTIDE SEQUENCE [LARGE SCALE GENOMIC DNA]</scope>
    <source>
        <strain evidence="2">CCMP 1328</strain>
    </source>
</reference>
<protein>
    <submittedName>
        <fullName evidence="1">Uncharacterized protein</fullName>
    </submittedName>
</protein>
<dbReference type="EMBL" id="VRMN01000006">
    <property type="protein sequence ID" value="KAA8493857.1"/>
    <property type="molecule type" value="Genomic_DNA"/>
</dbReference>
<dbReference type="Proteomes" id="UP000324585">
    <property type="component" value="Unassembled WGS sequence"/>
</dbReference>
<gene>
    <name evidence="1" type="ORF">FVE85_4994</name>
</gene>
<dbReference type="AlphaFoldDB" id="A0A5J4YTW9"/>
<evidence type="ECO:0000313" key="1">
    <source>
        <dbReference type="EMBL" id="KAA8493857.1"/>
    </source>
</evidence>
<name>A0A5J4YTW9_PORPP</name>
<sequence>MGAIFELDRAHTQYPEGPESLAFRSRTSGLIGCWTDGRFRRAPTHINRVLRRQKSSGTHCGTIGAQFAEQARCL</sequence>
<organism evidence="1 2">
    <name type="scientific">Porphyridium purpureum</name>
    <name type="common">Red alga</name>
    <name type="synonym">Porphyridium cruentum</name>
    <dbReference type="NCBI Taxonomy" id="35688"/>
    <lineage>
        <taxon>Eukaryota</taxon>
        <taxon>Rhodophyta</taxon>
        <taxon>Bangiophyceae</taxon>
        <taxon>Porphyridiales</taxon>
        <taxon>Porphyridiaceae</taxon>
        <taxon>Porphyridium</taxon>
    </lineage>
</organism>
<comment type="caution">
    <text evidence="1">The sequence shown here is derived from an EMBL/GenBank/DDBJ whole genome shotgun (WGS) entry which is preliminary data.</text>
</comment>
<proteinExistence type="predicted"/>
<evidence type="ECO:0000313" key="2">
    <source>
        <dbReference type="Proteomes" id="UP000324585"/>
    </source>
</evidence>
<accession>A0A5J4YTW9</accession>